<evidence type="ECO:0000313" key="3">
    <source>
        <dbReference type="Proteomes" id="UP000823749"/>
    </source>
</evidence>
<dbReference type="PIRSF" id="PIRSF002703">
    <property type="entry name" value="Thaumatin"/>
    <property type="match status" value="1"/>
</dbReference>
<keyword evidence="1" id="KW-1015">Disulfide bond</keyword>
<gene>
    <name evidence="2" type="ORF">RHGRI_019549</name>
</gene>
<dbReference type="SUPFAM" id="SSF49870">
    <property type="entry name" value="Osmotin, thaumatin-like protein"/>
    <property type="match status" value="1"/>
</dbReference>
<feature type="disulfide bond" evidence="1">
    <location>
        <begin position="91"/>
        <end position="151"/>
    </location>
</feature>
<dbReference type="Gene3D" id="2.60.110.10">
    <property type="entry name" value="Thaumatin"/>
    <property type="match status" value="1"/>
</dbReference>
<feature type="disulfide bond" evidence="1">
    <location>
        <begin position="10"/>
        <end position="25"/>
    </location>
</feature>
<protein>
    <recommendedName>
        <fullName evidence="4">Thaumatin-like protein</fullName>
    </recommendedName>
</protein>
<evidence type="ECO:0000256" key="1">
    <source>
        <dbReference type="PIRSR" id="PIRSR002703-1"/>
    </source>
</evidence>
<dbReference type="InterPro" id="IPR001938">
    <property type="entry name" value="Thaumatin"/>
</dbReference>
<dbReference type="Proteomes" id="UP000823749">
    <property type="component" value="Chromosome 7"/>
</dbReference>
<evidence type="ECO:0008006" key="4">
    <source>
        <dbReference type="Google" id="ProtNLM"/>
    </source>
</evidence>
<feature type="disulfide bond" evidence="1">
    <location>
        <begin position="32"/>
        <end position="37"/>
    </location>
</feature>
<evidence type="ECO:0000313" key="2">
    <source>
        <dbReference type="EMBL" id="KAG5539031.1"/>
    </source>
</evidence>
<feature type="disulfide bond" evidence="1">
    <location>
        <begin position="99"/>
        <end position="114"/>
    </location>
</feature>
<reference evidence="2" key="1">
    <citation type="submission" date="2020-08" db="EMBL/GenBank/DDBJ databases">
        <title>Plant Genome Project.</title>
        <authorList>
            <person name="Zhang R.-G."/>
        </authorList>
    </citation>
    <scope>NUCLEOTIDE SEQUENCE</scope>
    <source>
        <strain evidence="2">WSP0</strain>
        <tissue evidence="2">Leaf</tissue>
    </source>
</reference>
<dbReference type="EMBL" id="JACTNZ010000007">
    <property type="protein sequence ID" value="KAG5539031.1"/>
    <property type="molecule type" value="Genomic_DNA"/>
</dbReference>
<name>A0AAV6JCU7_9ERIC</name>
<keyword evidence="3" id="KW-1185">Reference proteome</keyword>
<proteinExistence type="predicted"/>
<organism evidence="2 3">
    <name type="scientific">Rhododendron griersonianum</name>
    <dbReference type="NCBI Taxonomy" id="479676"/>
    <lineage>
        <taxon>Eukaryota</taxon>
        <taxon>Viridiplantae</taxon>
        <taxon>Streptophyta</taxon>
        <taxon>Embryophyta</taxon>
        <taxon>Tracheophyta</taxon>
        <taxon>Spermatophyta</taxon>
        <taxon>Magnoliopsida</taxon>
        <taxon>eudicotyledons</taxon>
        <taxon>Gunneridae</taxon>
        <taxon>Pentapetalae</taxon>
        <taxon>asterids</taxon>
        <taxon>Ericales</taxon>
        <taxon>Ericaceae</taxon>
        <taxon>Ericoideae</taxon>
        <taxon>Rhodoreae</taxon>
        <taxon>Rhododendron</taxon>
    </lineage>
</organism>
<dbReference type="PROSITE" id="PS51367">
    <property type="entry name" value="THAUMATIN_2"/>
    <property type="match status" value="1"/>
</dbReference>
<dbReference type="Pfam" id="PF00314">
    <property type="entry name" value="Thaumatin"/>
    <property type="match status" value="1"/>
</dbReference>
<dbReference type="InterPro" id="IPR037176">
    <property type="entry name" value="Osmotin/thaumatin-like_sf"/>
</dbReference>
<accession>A0AAV6JCU7</accession>
<feature type="disulfide bond" evidence="1">
    <location>
        <begin position="128"/>
        <end position="138"/>
    </location>
</feature>
<sequence>MGQVWARTECSSNKAGRPYWDPLNCATGDGNCVGDECSRPYTTPSPTTLANFHLDGPNDTDRYSISLLAGFNIPISIVPYGGSGECRPISCLMDLNLRCPRALQVRSNGRVVGCNSACLAFDRAEYCCTGAYENPDACRPSSYSQIFKGSCPAASTYPRDDRSSSVTCKGANYLISFC</sequence>
<dbReference type="SMART" id="SM00205">
    <property type="entry name" value="THN"/>
    <property type="match status" value="1"/>
</dbReference>
<dbReference type="AlphaFoldDB" id="A0AAV6JCU7"/>
<comment type="caution">
    <text evidence="2">The sequence shown here is derived from an EMBL/GenBank/DDBJ whole genome shotgun (WGS) entry which is preliminary data.</text>
</comment>
<feature type="disulfide bond" evidence="1">
    <location>
        <begin position="86"/>
        <end position="168"/>
    </location>
</feature>
<dbReference type="PANTHER" id="PTHR31048">
    <property type="entry name" value="OS03G0233200 PROTEIN"/>
    <property type="match status" value="1"/>
</dbReference>
<feature type="disulfide bond" evidence="1">
    <location>
        <begin position="118"/>
        <end position="127"/>
    </location>
</feature>